<dbReference type="Gene3D" id="1.20.58.900">
    <property type="match status" value="1"/>
</dbReference>
<dbReference type="PROSITE" id="PS50826">
    <property type="entry name" value="RUN"/>
    <property type="match status" value="1"/>
</dbReference>
<evidence type="ECO:0000313" key="4">
    <source>
        <dbReference type="EMBL" id="NXJ72627.1"/>
    </source>
</evidence>
<dbReference type="InterPro" id="IPR047335">
    <property type="entry name" value="RUFY1-3"/>
</dbReference>
<feature type="coiled-coil region" evidence="2">
    <location>
        <begin position="313"/>
        <end position="407"/>
    </location>
</feature>
<dbReference type="PANTHER" id="PTHR45956:SF1">
    <property type="entry name" value="PROTEIN RUFY3"/>
    <property type="match status" value="1"/>
</dbReference>
<dbReference type="EMBL" id="VXAI01001189">
    <property type="protein sequence ID" value="NXJ72627.1"/>
    <property type="molecule type" value="Genomic_DNA"/>
</dbReference>
<dbReference type="GO" id="GO:0030424">
    <property type="term" value="C:axon"/>
    <property type="evidence" value="ECO:0007669"/>
    <property type="project" value="TreeGrafter"/>
</dbReference>
<dbReference type="GO" id="GO:0030425">
    <property type="term" value="C:dendrite"/>
    <property type="evidence" value="ECO:0007669"/>
    <property type="project" value="TreeGrafter"/>
</dbReference>
<protein>
    <submittedName>
        <fullName evidence="4">RUFY3 protein</fullName>
    </submittedName>
</protein>
<dbReference type="GO" id="GO:0005737">
    <property type="term" value="C:cytoplasm"/>
    <property type="evidence" value="ECO:0007669"/>
    <property type="project" value="TreeGrafter"/>
</dbReference>
<dbReference type="FunFam" id="1.20.58.900:FF:000011">
    <property type="entry name" value="Uncharacterized protein, isoform B"/>
    <property type="match status" value="1"/>
</dbReference>
<dbReference type="InterPro" id="IPR004012">
    <property type="entry name" value="Run_dom"/>
</dbReference>
<dbReference type="PANTHER" id="PTHR45956">
    <property type="entry name" value="RUN AND FYVE DOMAIN-CONTAINING PROTEIN 2-LIKE PROTEIN"/>
    <property type="match status" value="1"/>
</dbReference>
<sequence length="408" mass="46498">DPNYLMANERMNLMNMAKLSIKGLIESALNLGRTLDSDYAPLQQFFVVMEHCLKHGLKAKKTFLGQNKSFWGPLELVEKLVPEAAEITASVKDLPGLKTPVGRGRAWLRLALMQKKLSEYMKALINRKDLLRIALSFHHPSASEGPALLFIGFLPHLNAKFLLLRETCSVRTGILGQVCRSKSPRGAPLGFCDRLSLCATVNNLQAKVDALEKSNTKLTEELAVANNRIITLQEEMERVKEESSYILESNRKVTKDRTADGQALTEARKQLKEETQLRLDVEKELEVQIGMRQEMELAMKMLEKDVCEKQDALVALRQQLDDLRALKHELSFKLQSSDMGVKQKSELNSRLEEKTNQMAATIKQLEQRLRQAEKDRQLAQQDNRLFKQEFGDKINSLQLEVEELSRQR</sequence>
<feature type="domain" description="RUN" evidence="3">
    <location>
        <begin position="36"/>
        <end position="169"/>
    </location>
</feature>
<evidence type="ECO:0000313" key="5">
    <source>
        <dbReference type="Proteomes" id="UP000545435"/>
    </source>
</evidence>
<name>A0A7L0DPN4_9CHAR</name>
<evidence type="ECO:0000256" key="1">
    <source>
        <dbReference type="ARBA" id="ARBA00023054"/>
    </source>
</evidence>
<keyword evidence="5" id="KW-1185">Reference proteome</keyword>
<dbReference type="InterPro" id="IPR037213">
    <property type="entry name" value="Run_dom_sf"/>
</dbReference>
<accession>A0A7L0DPN4</accession>
<keyword evidence="1 2" id="KW-0175">Coiled coil</keyword>
<reference evidence="4 5" key="1">
    <citation type="submission" date="2019-09" db="EMBL/GenBank/DDBJ databases">
        <title>Bird 10,000 Genomes (B10K) Project - Family phase.</title>
        <authorList>
            <person name="Zhang G."/>
        </authorList>
    </citation>
    <scope>NUCLEOTIDE SEQUENCE [LARGE SCALE GENOMIC DNA]</scope>
    <source>
        <strain evidence="4">B10K-DU-006-20</strain>
        <tissue evidence="4">Mixed tissue sample</tissue>
    </source>
</reference>
<dbReference type="Gene3D" id="1.20.5.170">
    <property type="match status" value="1"/>
</dbReference>
<organism evidence="4 5">
    <name type="scientific">Rostratula benghalensis</name>
    <name type="common">greater painted-snipe</name>
    <dbReference type="NCBI Taxonomy" id="118793"/>
    <lineage>
        <taxon>Eukaryota</taxon>
        <taxon>Metazoa</taxon>
        <taxon>Chordata</taxon>
        <taxon>Craniata</taxon>
        <taxon>Vertebrata</taxon>
        <taxon>Euteleostomi</taxon>
        <taxon>Archelosauria</taxon>
        <taxon>Archosauria</taxon>
        <taxon>Dinosauria</taxon>
        <taxon>Saurischia</taxon>
        <taxon>Theropoda</taxon>
        <taxon>Coelurosauria</taxon>
        <taxon>Aves</taxon>
        <taxon>Neognathae</taxon>
        <taxon>Neoaves</taxon>
        <taxon>Charadriiformes</taxon>
        <taxon>Rostratulidae</taxon>
        <taxon>Rostratula</taxon>
    </lineage>
</organism>
<dbReference type="GO" id="GO:0050770">
    <property type="term" value="P:regulation of axonogenesis"/>
    <property type="evidence" value="ECO:0007669"/>
    <property type="project" value="TreeGrafter"/>
</dbReference>
<dbReference type="Pfam" id="PF02759">
    <property type="entry name" value="RUN"/>
    <property type="match status" value="1"/>
</dbReference>
<feature type="non-terminal residue" evidence="4">
    <location>
        <position position="408"/>
    </location>
</feature>
<gene>
    <name evidence="4" type="primary">Rufy3</name>
    <name evidence="4" type="ORF">ROSBEN_R13253</name>
</gene>
<proteinExistence type="predicted"/>
<feature type="non-terminal residue" evidence="4">
    <location>
        <position position="1"/>
    </location>
</feature>
<evidence type="ECO:0000256" key="2">
    <source>
        <dbReference type="SAM" id="Coils"/>
    </source>
</evidence>
<dbReference type="FunFam" id="1.20.5.170:FF:000013">
    <property type="entry name" value="RUN and FYVE domain-containing 1"/>
    <property type="match status" value="1"/>
</dbReference>
<feature type="coiled-coil region" evidence="2">
    <location>
        <begin position="201"/>
        <end position="284"/>
    </location>
</feature>
<dbReference type="SUPFAM" id="SSF140741">
    <property type="entry name" value="RUN domain-like"/>
    <property type="match status" value="1"/>
</dbReference>
<dbReference type="GO" id="GO:0043025">
    <property type="term" value="C:neuronal cell body"/>
    <property type="evidence" value="ECO:0007669"/>
    <property type="project" value="TreeGrafter"/>
</dbReference>
<evidence type="ECO:0000259" key="3">
    <source>
        <dbReference type="PROSITE" id="PS50826"/>
    </source>
</evidence>
<dbReference type="Proteomes" id="UP000545435">
    <property type="component" value="Unassembled WGS sequence"/>
</dbReference>
<comment type="caution">
    <text evidence="4">The sequence shown here is derived from an EMBL/GenBank/DDBJ whole genome shotgun (WGS) entry which is preliminary data.</text>
</comment>
<dbReference type="AlphaFoldDB" id="A0A7L0DPN4"/>